<gene>
    <name evidence="2" type="ORF">EVAR_95087_1</name>
</gene>
<reference evidence="2 3" key="1">
    <citation type="journal article" date="2019" name="Commun. Biol.">
        <title>The bagworm genome reveals a unique fibroin gene that provides high tensile strength.</title>
        <authorList>
            <person name="Kono N."/>
            <person name="Nakamura H."/>
            <person name="Ohtoshi R."/>
            <person name="Tomita M."/>
            <person name="Numata K."/>
            <person name="Arakawa K."/>
        </authorList>
    </citation>
    <scope>NUCLEOTIDE SEQUENCE [LARGE SCALE GENOMIC DNA]</scope>
</reference>
<protein>
    <submittedName>
        <fullName evidence="2">Uncharacterized protein</fullName>
    </submittedName>
</protein>
<keyword evidence="3" id="KW-1185">Reference proteome</keyword>
<dbReference type="EMBL" id="BGZK01000487">
    <property type="protein sequence ID" value="GBP46625.1"/>
    <property type="molecule type" value="Genomic_DNA"/>
</dbReference>
<evidence type="ECO:0000256" key="1">
    <source>
        <dbReference type="SAM" id="MobiDB-lite"/>
    </source>
</evidence>
<evidence type="ECO:0000313" key="2">
    <source>
        <dbReference type="EMBL" id="GBP46625.1"/>
    </source>
</evidence>
<name>A0A4C1W903_EUMVA</name>
<sequence>MAETVKRSRRPRSATALYDNLPNINVSRRAPRAGRRHARPPAPHHNDAIIGRPPARRERSSRRAALVSHRRSDFSDPSIRTVNHHLARRRRKVYLVVGVQEAFDRQFIRS</sequence>
<organism evidence="2 3">
    <name type="scientific">Eumeta variegata</name>
    <name type="common">Bagworm moth</name>
    <name type="synonym">Eumeta japonica</name>
    <dbReference type="NCBI Taxonomy" id="151549"/>
    <lineage>
        <taxon>Eukaryota</taxon>
        <taxon>Metazoa</taxon>
        <taxon>Ecdysozoa</taxon>
        <taxon>Arthropoda</taxon>
        <taxon>Hexapoda</taxon>
        <taxon>Insecta</taxon>
        <taxon>Pterygota</taxon>
        <taxon>Neoptera</taxon>
        <taxon>Endopterygota</taxon>
        <taxon>Lepidoptera</taxon>
        <taxon>Glossata</taxon>
        <taxon>Ditrysia</taxon>
        <taxon>Tineoidea</taxon>
        <taxon>Psychidae</taxon>
        <taxon>Oiketicinae</taxon>
        <taxon>Eumeta</taxon>
    </lineage>
</organism>
<feature type="region of interest" description="Disordered" evidence="1">
    <location>
        <begin position="29"/>
        <end position="61"/>
    </location>
</feature>
<accession>A0A4C1W903</accession>
<dbReference type="AlphaFoldDB" id="A0A4C1W903"/>
<dbReference type="Proteomes" id="UP000299102">
    <property type="component" value="Unassembled WGS sequence"/>
</dbReference>
<comment type="caution">
    <text evidence="2">The sequence shown here is derived from an EMBL/GenBank/DDBJ whole genome shotgun (WGS) entry which is preliminary data.</text>
</comment>
<evidence type="ECO:0000313" key="3">
    <source>
        <dbReference type="Proteomes" id="UP000299102"/>
    </source>
</evidence>
<feature type="compositionally biased region" description="Basic residues" evidence="1">
    <location>
        <begin position="29"/>
        <end position="39"/>
    </location>
</feature>
<proteinExistence type="predicted"/>